<dbReference type="PANTHER" id="PTHR13754">
    <property type="entry name" value="METALLO-BETA-LACTAMASE SUPERFAMILY PROTEIN"/>
    <property type="match status" value="1"/>
</dbReference>
<reference evidence="2 3" key="1">
    <citation type="submission" date="2016-10" db="EMBL/GenBank/DDBJ databases">
        <authorList>
            <person name="de Groot N.N."/>
        </authorList>
    </citation>
    <scope>NUCLEOTIDE SEQUENCE [LARGE SCALE GENOMIC DNA]</scope>
    <source>
        <strain evidence="2 3">DSM 2179</strain>
    </source>
</reference>
<dbReference type="CDD" id="cd07713">
    <property type="entry name" value="DHPS-like_MBL-fold"/>
    <property type="match status" value="1"/>
</dbReference>
<proteinExistence type="predicted"/>
<feature type="domain" description="Metallo-beta-lactamase" evidence="1">
    <location>
        <begin position="20"/>
        <end position="81"/>
    </location>
</feature>
<sequence>MKITMLVDNNTIIDSYYVGEPAVSYFIEESGHKYLFDAGYSDVFLQNAEAMNISLDDLSGVILSHGHNDHTRGLTYLIKQKFRNILPKPSLIAHPEVFLTRTENGEEIGCPIKKSVLEKFFSFNLSRKPLWLTNRLVFLGEIERLNDFEAKNPVGMFQEDLKNIPDYVMDDSALVYRAKNGLVIIAGCSHSGICNIIEQAKKVCQEERVINVIGGFHLLHTSPERMKRTCDYFRALQPVEVYAAHCTDLNAKIALSAVTSVKEAGVGVELYYE</sequence>
<dbReference type="STRING" id="84035.SAMN05660742_103128"/>
<dbReference type="InterPro" id="IPR001279">
    <property type="entry name" value="Metallo-B-lactamas"/>
</dbReference>
<dbReference type="Pfam" id="PF00753">
    <property type="entry name" value="Lactamase_B"/>
    <property type="match status" value="1"/>
</dbReference>
<gene>
    <name evidence="2" type="ORF">SAMN05660742_103128</name>
</gene>
<dbReference type="InterPro" id="IPR036866">
    <property type="entry name" value="RibonucZ/Hydroxyglut_hydro"/>
</dbReference>
<dbReference type="PANTHER" id="PTHR13754:SF18">
    <property type="entry name" value="7,8-DIHYDROPTERIN-6-METHYL-4-(BETA-D-RIBOFURANOSYL)-AMINOBENZENE-5'-PHOSPHATE SYNTHASE"/>
    <property type="match status" value="1"/>
</dbReference>
<evidence type="ECO:0000259" key="1">
    <source>
        <dbReference type="Pfam" id="PF00753"/>
    </source>
</evidence>
<dbReference type="InterPro" id="IPR052926">
    <property type="entry name" value="Metallo-beta-lactamase_dom"/>
</dbReference>
<protein>
    <submittedName>
        <fullName evidence="2">7,8-dihydropterin-6-yl-methyl-4-(Beta-D-ribofuranosyl)aminobenzene 5'-phosphate synthase</fullName>
    </submittedName>
</protein>
<evidence type="ECO:0000313" key="3">
    <source>
        <dbReference type="Proteomes" id="UP000199662"/>
    </source>
</evidence>
<dbReference type="InterPro" id="IPR041712">
    <property type="entry name" value="DHPS-like_MBL-fold"/>
</dbReference>
<dbReference type="EMBL" id="FNZK01000003">
    <property type="protein sequence ID" value="SEJ09149.1"/>
    <property type="molecule type" value="Genomic_DNA"/>
</dbReference>
<dbReference type="Proteomes" id="UP000199662">
    <property type="component" value="Unassembled WGS sequence"/>
</dbReference>
<accession>A0A1H6VWY6</accession>
<dbReference type="RefSeq" id="WP_091829466.1">
    <property type="nucleotide sequence ID" value="NZ_FNZK01000003.1"/>
</dbReference>
<dbReference type="SUPFAM" id="SSF56281">
    <property type="entry name" value="Metallo-hydrolase/oxidoreductase"/>
    <property type="match status" value="1"/>
</dbReference>
<keyword evidence="3" id="KW-1185">Reference proteome</keyword>
<evidence type="ECO:0000313" key="2">
    <source>
        <dbReference type="EMBL" id="SEJ09149.1"/>
    </source>
</evidence>
<dbReference type="GO" id="GO:0016740">
    <property type="term" value="F:transferase activity"/>
    <property type="evidence" value="ECO:0007669"/>
    <property type="project" value="TreeGrafter"/>
</dbReference>
<name>A0A1H6VWY6_9FIRM</name>
<dbReference type="Gene3D" id="3.60.15.10">
    <property type="entry name" value="Ribonuclease Z/Hydroxyacylglutathione hydrolase-like"/>
    <property type="match status" value="1"/>
</dbReference>
<organism evidence="2 3">
    <name type="scientific">Propionispira arboris</name>
    <dbReference type="NCBI Taxonomy" id="84035"/>
    <lineage>
        <taxon>Bacteria</taxon>
        <taxon>Bacillati</taxon>
        <taxon>Bacillota</taxon>
        <taxon>Negativicutes</taxon>
        <taxon>Selenomonadales</taxon>
        <taxon>Selenomonadaceae</taxon>
        <taxon>Propionispira</taxon>
    </lineage>
</organism>
<dbReference type="AlphaFoldDB" id="A0A1H6VWY6"/>